<dbReference type="EMBL" id="QGKX02001347">
    <property type="protein sequence ID" value="KAF3526293.1"/>
    <property type="molecule type" value="Genomic_DNA"/>
</dbReference>
<proteinExistence type="predicted"/>
<dbReference type="Proteomes" id="UP000712600">
    <property type="component" value="Unassembled WGS sequence"/>
</dbReference>
<protein>
    <submittedName>
        <fullName evidence="1">Uncharacterized protein</fullName>
    </submittedName>
</protein>
<gene>
    <name evidence="1" type="ORF">F2Q69_00048366</name>
</gene>
<evidence type="ECO:0000313" key="2">
    <source>
        <dbReference type="Proteomes" id="UP000712600"/>
    </source>
</evidence>
<reference evidence="1" key="1">
    <citation type="submission" date="2019-12" db="EMBL/GenBank/DDBJ databases">
        <title>Genome sequencing and annotation of Brassica cretica.</title>
        <authorList>
            <person name="Studholme D.J."/>
            <person name="Sarris P."/>
        </authorList>
    </citation>
    <scope>NUCLEOTIDE SEQUENCE</scope>
    <source>
        <strain evidence="1">PFS-109/04</strain>
        <tissue evidence="1">Leaf</tissue>
    </source>
</reference>
<accession>A0A8S9PR32</accession>
<comment type="caution">
    <text evidence="1">The sequence shown here is derived from an EMBL/GenBank/DDBJ whole genome shotgun (WGS) entry which is preliminary data.</text>
</comment>
<sequence>MDFQGWDPEDFRNANWWEIFHYEDFGNGWEQKESRIERRDLMDPRRNRWKNGRSTLGRSVDILAWLPTLTKILRLVSLNQVQSPSYCVDITHSSCYQGRYGFSLSKIGDRGSRPLQDHNGCDGFKRTISRVLWFASDSGKETHGSTDGLIKTSQGMQLADQFWLNADCVLVWGYGKF</sequence>
<evidence type="ECO:0000313" key="1">
    <source>
        <dbReference type="EMBL" id="KAF3526293.1"/>
    </source>
</evidence>
<name>A0A8S9PR32_BRACR</name>
<dbReference type="AlphaFoldDB" id="A0A8S9PR32"/>
<organism evidence="1 2">
    <name type="scientific">Brassica cretica</name>
    <name type="common">Mustard</name>
    <dbReference type="NCBI Taxonomy" id="69181"/>
    <lineage>
        <taxon>Eukaryota</taxon>
        <taxon>Viridiplantae</taxon>
        <taxon>Streptophyta</taxon>
        <taxon>Embryophyta</taxon>
        <taxon>Tracheophyta</taxon>
        <taxon>Spermatophyta</taxon>
        <taxon>Magnoliopsida</taxon>
        <taxon>eudicotyledons</taxon>
        <taxon>Gunneridae</taxon>
        <taxon>Pentapetalae</taxon>
        <taxon>rosids</taxon>
        <taxon>malvids</taxon>
        <taxon>Brassicales</taxon>
        <taxon>Brassicaceae</taxon>
        <taxon>Brassiceae</taxon>
        <taxon>Brassica</taxon>
    </lineage>
</organism>